<dbReference type="EC" id="1.8.-.-" evidence="4"/>
<evidence type="ECO:0000313" key="5">
    <source>
        <dbReference type="Proteomes" id="UP000322214"/>
    </source>
</evidence>
<gene>
    <name evidence="4" type="primary">dsbH_2</name>
    <name evidence="4" type="ORF">MFFC18_24810</name>
</gene>
<keyword evidence="1 2" id="KW-0732">Signal</keyword>
<dbReference type="OrthoDB" id="267639at2"/>
<dbReference type="PROSITE" id="PS51257">
    <property type="entry name" value="PROKAR_LIPOPROTEIN"/>
    <property type="match status" value="1"/>
</dbReference>
<dbReference type="RefSeq" id="WP_075086393.1">
    <property type="nucleotide sequence ID" value="NZ_CP042912.1"/>
</dbReference>
<dbReference type="Gene3D" id="3.40.30.10">
    <property type="entry name" value="Glutaredoxin"/>
    <property type="match status" value="1"/>
</dbReference>
<dbReference type="EMBL" id="CP042912">
    <property type="protein sequence ID" value="QEG22598.1"/>
    <property type="molecule type" value="Genomic_DNA"/>
</dbReference>
<dbReference type="PROSITE" id="PS51352">
    <property type="entry name" value="THIOREDOXIN_2"/>
    <property type="match status" value="1"/>
</dbReference>
<name>A0A5B9P8I8_9BACT</name>
<dbReference type="PANTHER" id="PTHR15337:SF11">
    <property type="entry name" value="THIOREDOXIN DOMAIN-CONTAINING PROTEIN"/>
    <property type="match status" value="1"/>
</dbReference>
<feature type="domain" description="Thioredoxin" evidence="3">
    <location>
        <begin position="36"/>
        <end position="191"/>
    </location>
</feature>
<reference evidence="4 5" key="1">
    <citation type="submission" date="2019-08" db="EMBL/GenBank/DDBJ databases">
        <title>Deep-cultivation of Planctomycetes and their phenomic and genomic characterization uncovers novel biology.</title>
        <authorList>
            <person name="Wiegand S."/>
            <person name="Jogler M."/>
            <person name="Boedeker C."/>
            <person name="Pinto D."/>
            <person name="Vollmers J."/>
            <person name="Rivas-Marin E."/>
            <person name="Kohn T."/>
            <person name="Peeters S.H."/>
            <person name="Heuer A."/>
            <person name="Rast P."/>
            <person name="Oberbeckmann S."/>
            <person name="Bunk B."/>
            <person name="Jeske O."/>
            <person name="Meyerdierks A."/>
            <person name="Storesund J.E."/>
            <person name="Kallscheuer N."/>
            <person name="Luecker S."/>
            <person name="Lage O.M."/>
            <person name="Pohl T."/>
            <person name="Merkel B.J."/>
            <person name="Hornburger P."/>
            <person name="Mueller R.-W."/>
            <person name="Bruemmer F."/>
            <person name="Labrenz M."/>
            <person name="Spormann A.M."/>
            <person name="Op den Camp H."/>
            <person name="Overmann J."/>
            <person name="Amann R."/>
            <person name="Jetten M.S.M."/>
            <person name="Mascher T."/>
            <person name="Medema M.H."/>
            <person name="Devos D.P."/>
            <person name="Kaster A.-K."/>
            <person name="Ovreas L."/>
            <person name="Rohde M."/>
            <person name="Galperin M.Y."/>
            <person name="Jogler C."/>
        </authorList>
    </citation>
    <scope>NUCLEOTIDE SEQUENCE [LARGE SCALE GENOMIC DNA]</scope>
    <source>
        <strain evidence="4 5">FC18</strain>
    </source>
</reference>
<dbReference type="InterPro" id="IPR036249">
    <property type="entry name" value="Thioredoxin-like_sf"/>
</dbReference>
<dbReference type="GO" id="GO:0016491">
    <property type="term" value="F:oxidoreductase activity"/>
    <property type="evidence" value="ECO:0007669"/>
    <property type="project" value="UniProtKB-KW"/>
</dbReference>
<evidence type="ECO:0000256" key="1">
    <source>
        <dbReference type="ARBA" id="ARBA00022729"/>
    </source>
</evidence>
<dbReference type="InterPro" id="IPR051099">
    <property type="entry name" value="AGR/TXD"/>
</dbReference>
<proteinExistence type="predicted"/>
<organism evidence="4 5">
    <name type="scientific">Mariniblastus fucicola</name>
    <dbReference type="NCBI Taxonomy" id="980251"/>
    <lineage>
        <taxon>Bacteria</taxon>
        <taxon>Pseudomonadati</taxon>
        <taxon>Planctomycetota</taxon>
        <taxon>Planctomycetia</taxon>
        <taxon>Pirellulales</taxon>
        <taxon>Pirellulaceae</taxon>
        <taxon>Mariniblastus</taxon>
    </lineage>
</organism>
<evidence type="ECO:0000259" key="3">
    <source>
        <dbReference type="PROSITE" id="PS51352"/>
    </source>
</evidence>
<evidence type="ECO:0000313" key="4">
    <source>
        <dbReference type="EMBL" id="QEG22598.1"/>
    </source>
</evidence>
<keyword evidence="4" id="KW-0560">Oxidoreductase</keyword>
<dbReference type="Proteomes" id="UP000322214">
    <property type="component" value="Chromosome"/>
</dbReference>
<keyword evidence="5" id="KW-1185">Reference proteome</keyword>
<accession>A0A5B9P8I8</accession>
<dbReference type="AlphaFoldDB" id="A0A5B9P8I8"/>
<dbReference type="PANTHER" id="PTHR15337">
    <property type="entry name" value="ANTERIOR GRADIENT PROTEIN-RELATED"/>
    <property type="match status" value="1"/>
</dbReference>
<feature type="signal peptide" evidence="2">
    <location>
        <begin position="1"/>
        <end position="28"/>
    </location>
</feature>
<dbReference type="KEGG" id="mff:MFFC18_24810"/>
<dbReference type="SUPFAM" id="SSF52833">
    <property type="entry name" value="Thioredoxin-like"/>
    <property type="match status" value="1"/>
</dbReference>
<sequence length="210" mass="23092" precursor="true">MSRKSPSVIFSFATITALLVSGTFVGCAKDAAQSPFSPPDRSPYKDAFSDTSESSVRQATFESNVADPKWHQSLTAAIAEAQQSDKLILADFTGSDWCHWCVKLKQDVFETSAFKSWASDNVVLLELDYPKGSQLPPEIHQQNQMLKSRYGISSYPTVLLLDVEGNVRAKMGYEKGKSASQWVQIAESKLQDGAMKTRAIATSPDAPTFR</sequence>
<protein>
    <submittedName>
        <fullName evidence="4">Disulfide bond reductase DsbH</fullName>
        <ecNumber evidence="4">1.8.-.-</ecNumber>
    </submittedName>
</protein>
<dbReference type="Pfam" id="PF13899">
    <property type="entry name" value="Thioredoxin_7"/>
    <property type="match status" value="1"/>
</dbReference>
<feature type="chain" id="PRO_5022880488" evidence="2">
    <location>
        <begin position="29"/>
        <end position="210"/>
    </location>
</feature>
<evidence type="ECO:0000256" key="2">
    <source>
        <dbReference type="SAM" id="SignalP"/>
    </source>
</evidence>
<dbReference type="InterPro" id="IPR013766">
    <property type="entry name" value="Thioredoxin_domain"/>
</dbReference>